<evidence type="ECO:0000256" key="2">
    <source>
        <dbReference type="ARBA" id="ARBA00004882"/>
    </source>
</evidence>
<dbReference type="PANTHER" id="PTHR38011:SF7">
    <property type="entry name" value="2,5-DIAMINO-6-RIBOSYLAMINO-4(3H)-PYRIMIDINONE 5'-PHOSPHATE REDUCTASE"/>
    <property type="match status" value="1"/>
</dbReference>
<dbReference type="GO" id="GO:0050661">
    <property type="term" value="F:NADP binding"/>
    <property type="evidence" value="ECO:0007669"/>
    <property type="project" value="InterPro"/>
</dbReference>
<feature type="binding site" evidence="15">
    <location>
        <position position="199"/>
    </location>
    <ligand>
        <name>NADP(+)</name>
        <dbReference type="ChEBI" id="CHEBI:58349"/>
    </ligand>
</feature>
<name>D3DHY6_HYDTT</name>
<keyword evidence="6 13" id="KW-0686">Riboflavin biosynthesis</keyword>
<evidence type="ECO:0000256" key="12">
    <source>
        <dbReference type="ARBA" id="ARBA00023268"/>
    </source>
</evidence>
<dbReference type="Pfam" id="PF01872">
    <property type="entry name" value="RibD_C"/>
    <property type="match status" value="1"/>
</dbReference>
<protein>
    <recommendedName>
        <fullName evidence="13">Riboflavin biosynthesis protein RibD</fullName>
    </recommendedName>
    <domain>
        <recommendedName>
            <fullName evidence="13">Diaminohydroxyphosphoribosylaminopyrimidine deaminase</fullName>
            <shortName evidence="13">DRAP deaminase</shortName>
            <ecNumber evidence="13">3.5.4.26</ecNumber>
        </recommendedName>
        <alternativeName>
            <fullName evidence="13">Riboflavin-specific deaminase</fullName>
        </alternativeName>
    </domain>
    <domain>
        <recommendedName>
            <fullName evidence="13">5-amino-6-(5-phosphoribosylamino)uracil reductase</fullName>
            <ecNumber evidence="13">1.1.1.193</ecNumber>
        </recommendedName>
        <alternativeName>
            <fullName evidence="13">HTP reductase</fullName>
        </alternativeName>
    </domain>
</protein>
<proteinExistence type="inferred from homology"/>
<dbReference type="eggNOG" id="COG0117">
    <property type="taxonomic scope" value="Bacteria"/>
</dbReference>
<dbReference type="InterPro" id="IPR024072">
    <property type="entry name" value="DHFR-like_dom_sf"/>
</dbReference>
<dbReference type="SUPFAM" id="SSF53597">
    <property type="entry name" value="Dihydrofolate reductase-like"/>
    <property type="match status" value="1"/>
</dbReference>
<evidence type="ECO:0000256" key="8">
    <source>
        <dbReference type="ARBA" id="ARBA00022801"/>
    </source>
</evidence>
<keyword evidence="12" id="KW-0511">Multifunctional enzyme</keyword>
<evidence type="ECO:0000256" key="5">
    <source>
        <dbReference type="ARBA" id="ARBA00007417"/>
    </source>
</evidence>
<comment type="pathway">
    <text evidence="2 13">Cofactor biosynthesis; riboflavin biosynthesis; 5-amino-6-(D-ribitylamino)uracil from GTP: step 2/4.</text>
</comment>
<evidence type="ECO:0000256" key="13">
    <source>
        <dbReference type="PIRNR" id="PIRNR006769"/>
    </source>
</evidence>
<keyword evidence="19" id="KW-1185">Reference proteome</keyword>
<dbReference type="NCBIfam" id="TIGR00227">
    <property type="entry name" value="ribD_Cterm"/>
    <property type="match status" value="1"/>
</dbReference>
<evidence type="ECO:0000256" key="4">
    <source>
        <dbReference type="ARBA" id="ARBA00005259"/>
    </source>
</evidence>
<feature type="binding site" evidence="15">
    <location>
        <position position="207"/>
    </location>
    <ligand>
        <name>substrate</name>
    </ligand>
</feature>
<feature type="binding site" evidence="16">
    <location>
        <position position="87"/>
    </location>
    <ligand>
        <name>Zn(2+)</name>
        <dbReference type="ChEBI" id="CHEBI:29105"/>
        <note>catalytic</note>
    </ligand>
</feature>
<keyword evidence="11 13" id="KW-0560">Oxidoreductase</keyword>
<evidence type="ECO:0000256" key="7">
    <source>
        <dbReference type="ARBA" id="ARBA00022723"/>
    </source>
</evidence>
<feature type="binding site" evidence="15">
    <location>
        <position position="203"/>
    </location>
    <ligand>
        <name>substrate</name>
    </ligand>
</feature>
<keyword evidence="8 13" id="KW-0378">Hydrolase</keyword>
<keyword evidence="9 13" id="KW-0862">Zinc</keyword>
<reference evidence="18 19" key="1">
    <citation type="journal article" date="2010" name="J. Bacteriol.">
        <title>Complete genome sequence of the thermophilic, obligately chemolithoautotrophic hydrogen-oxidizing bacterium Hydrogenobacter thermophilus TK-6.</title>
        <authorList>
            <person name="Arai H."/>
            <person name="Kanbe H."/>
            <person name="Ishii M."/>
            <person name="Igarashi Y."/>
        </authorList>
    </citation>
    <scope>NUCLEOTIDE SEQUENCE [LARGE SCALE GENOMIC DNA]</scope>
    <source>
        <strain evidence="19">DSM 6534 / IAM 12695 / TK-6 [Tokyo]</strain>
    </source>
</reference>
<dbReference type="Pfam" id="PF00383">
    <property type="entry name" value="dCMP_cyt_deam_1"/>
    <property type="match status" value="1"/>
</dbReference>
<dbReference type="OrthoDB" id="9800865at2"/>
<evidence type="ECO:0000256" key="10">
    <source>
        <dbReference type="ARBA" id="ARBA00022857"/>
    </source>
</evidence>
<dbReference type="InterPro" id="IPR016192">
    <property type="entry name" value="APOBEC/CMP_deaminase_Zn-bd"/>
</dbReference>
<dbReference type="CDD" id="cd01284">
    <property type="entry name" value="Riboflavin_deaminase-reductase"/>
    <property type="match status" value="1"/>
</dbReference>
<feature type="domain" description="CMP/dCMP-type deaminase" evidence="17">
    <location>
        <begin position="4"/>
        <end position="126"/>
    </location>
</feature>
<dbReference type="STRING" id="608538.HTH_0980"/>
<evidence type="ECO:0000256" key="6">
    <source>
        <dbReference type="ARBA" id="ARBA00022619"/>
    </source>
</evidence>
<organism evidence="18 19">
    <name type="scientific">Hydrogenobacter thermophilus (strain DSM 6534 / IAM 12695 / TK-6)</name>
    <dbReference type="NCBI Taxonomy" id="608538"/>
    <lineage>
        <taxon>Bacteria</taxon>
        <taxon>Pseudomonadati</taxon>
        <taxon>Aquificota</taxon>
        <taxon>Aquificia</taxon>
        <taxon>Aquificales</taxon>
        <taxon>Aquificaceae</taxon>
        <taxon>Hydrogenobacter</taxon>
    </lineage>
</organism>
<dbReference type="InterPro" id="IPR004794">
    <property type="entry name" value="Eubact_RibD"/>
</dbReference>
<feature type="binding site" evidence="15">
    <location>
        <position position="173"/>
    </location>
    <ligand>
        <name>NADP(+)</name>
        <dbReference type="ChEBI" id="CHEBI:58349"/>
    </ligand>
</feature>
<dbReference type="GO" id="GO:0008835">
    <property type="term" value="F:diaminohydroxyphosphoribosylaminopyrimidine deaminase activity"/>
    <property type="evidence" value="ECO:0007669"/>
    <property type="project" value="UniProtKB-EC"/>
</dbReference>
<dbReference type="PATRIC" id="fig|608538.5.peg.996"/>
<comment type="function">
    <text evidence="1 13">Converts 2,5-diamino-6-(ribosylamino)-4(3h)-pyrimidinone 5'-phosphate into 5-amino-6-(ribosylamino)-2,4(1h,3h)-pyrimidinedione 5'-phosphate.</text>
</comment>
<feature type="binding site" evidence="15">
    <location>
        <position position="187"/>
    </location>
    <ligand>
        <name>substrate</name>
    </ligand>
</feature>
<feature type="binding site" evidence="15">
    <location>
        <position position="210"/>
    </location>
    <ligand>
        <name>substrate</name>
    </ligand>
</feature>
<evidence type="ECO:0000256" key="15">
    <source>
        <dbReference type="PIRSR" id="PIRSR006769-2"/>
    </source>
</evidence>
<dbReference type="KEGG" id="hte:Hydth_0976"/>
<evidence type="ECO:0000256" key="11">
    <source>
        <dbReference type="ARBA" id="ARBA00023002"/>
    </source>
</evidence>
<dbReference type="KEGG" id="hth:HTH_0980"/>
<dbReference type="PIRSF" id="PIRSF006769">
    <property type="entry name" value="RibD"/>
    <property type="match status" value="1"/>
</dbReference>
<keyword evidence="10 13" id="KW-0521">NADP</keyword>
<feature type="active site" description="Proton donor" evidence="14">
    <location>
        <position position="55"/>
    </location>
</feature>
<gene>
    <name evidence="18" type="primary">ribD1</name>
    <name evidence="18" type="ordered locus">HTH_0980</name>
</gene>
<feature type="binding site" evidence="15">
    <location>
        <begin position="297"/>
        <end position="303"/>
    </location>
    <ligand>
        <name>NADP(+)</name>
        <dbReference type="ChEBI" id="CHEBI:58349"/>
    </ligand>
</feature>
<dbReference type="EMBL" id="AP011112">
    <property type="protein sequence ID" value="BAI69438.1"/>
    <property type="molecule type" value="Genomic_DNA"/>
</dbReference>
<dbReference type="Gene3D" id="3.40.140.10">
    <property type="entry name" value="Cytidine Deaminase, domain 2"/>
    <property type="match status" value="1"/>
</dbReference>
<dbReference type="GO" id="GO:0009231">
    <property type="term" value="P:riboflavin biosynthetic process"/>
    <property type="evidence" value="ECO:0007669"/>
    <property type="project" value="UniProtKB-UniPathway"/>
</dbReference>
<dbReference type="AlphaFoldDB" id="D3DHY6"/>
<sequence length="361" mass="40487">MMRETDHHFMRRALELAKLRKGLTHPNPTVGCVIVKDGKIIAEGYHEKVGMPHAEAVALEKAGTQAEGSTLYVTLEPCTHYGRTPPCTDAIIRAKVKRVVIATLDPNPLVSGRGVQKLRDAGIDVCVGVLEDEARELNEDFFTYITQKRPYITLKLAQSIDGRIATKHGESQWITNQESRTFAHRLRAQATAVLVGINTVLRDDPSLTVRHIPWESQPIRVVLDPNLRIPITSKLVREKTAKTLIITASENREKMKILEDEGIKVLLAPAEEGKLILREVLRELYFMEIMHLLVEGGAQTITSFIKEDLYDRLFIFLAPILIGEGIGIGDIGTSKLLDAKRHMLKSIYRFGDDVGLEYKKL</sequence>
<dbReference type="PROSITE" id="PS51747">
    <property type="entry name" value="CYT_DCMP_DEAMINASES_2"/>
    <property type="match status" value="1"/>
</dbReference>
<evidence type="ECO:0000256" key="16">
    <source>
        <dbReference type="PIRSR" id="PIRSR006769-3"/>
    </source>
</evidence>
<comment type="similarity">
    <text evidence="4 13">In the N-terminal section; belongs to the cytidine and deoxycytidylate deaminase family.</text>
</comment>
<dbReference type="PROSITE" id="PS00903">
    <property type="entry name" value="CYT_DCMP_DEAMINASES_1"/>
    <property type="match status" value="1"/>
</dbReference>
<feature type="binding site" evidence="15">
    <location>
        <position position="295"/>
    </location>
    <ligand>
        <name>substrate</name>
    </ligand>
</feature>
<feature type="binding site" evidence="15">
    <location>
        <position position="171"/>
    </location>
    <ligand>
        <name>substrate</name>
    </ligand>
</feature>
<dbReference type="InterPro" id="IPR002734">
    <property type="entry name" value="RibDG_C"/>
</dbReference>
<evidence type="ECO:0000256" key="3">
    <source>
        <dbReference type="ARBA" id="ARBA00004910"/>
    </source>
</evidence>
<evidence type="ECO:0000256" key="14">
    <source>
        <dbReference type="PIRSR" id="PIRSR006769-1"/>
    </source>
</evidence>
<dbReference type="SUPFAM" id="SSF53927">
    <property type="entry name" value="Cytidine deaminase-like"/>
    <property type="match status" value="1"/>
</dbReference>
<dbReference type="RefSeq" id="WP_012963618.1">
    <property type="nucleotide sequence ID" value="NC_013799.1"/>
</dbReference>
<dbReference type="EC" id="1.1.1.193" evidence="13"/>
<comment type="catalytic activity">
    <reaction evidence="13">
        <text>5-amino-6-(5-phospho-D-ribitylamino)uracil + NADP(+) = 5-amino-6-(5-phospho-D-ribosylamino)uracil + NADPH + H(+)</text>
        <dbReference type="Rhea" id="RHEA:17845"/>
        <dbReference type="ChEBI" id="CHEBI:15378"/>
        <dbReference type="ChEBI" id="CHEBI:57783"/>
        <dbReference type="ChEBI" id="CHEBI:58349"/>
        <dbReference type="ChEBI" id="CHEBI:58421"/>
        <dbReference type="ChEBI" id="CHEBI:58453"/>
        <dbReference type="EC" id="1.1.1.193"/>
    </reaction>
</comment>
<keyword evidence="7 13" id="KW-0479">Metal-binding</keyword>
<comment type="cofactor">
    <cofactor evidence="13 16">
        <name>Zn(2+)</name>
        <dbReference type="ChEBI" id="CHEBI:29105"/>
    </cofactor>
    <text evidence="13 16">Binds 1 zinc ion.</text>
</comment>
<comment type="catalytic activity">
    <reaction evidence="13">
        <text>2,5-diamino-6-hydroxy-4-(5-phosphoribosylamino)-pyrimidine + H2O + H(+) = 5-amino-6-(5-phospho-D-ribosylamino)uracil + NH4(+)</text>
        <dbReference type="Rhea" id="RHEA:21868"/>
        <dbReference type="ChEBI" id="CHEBI:15377"/>
        <dbReference type="ChEBI" id="CHEBI:15378"/>
        <dbReference type="ChEBI" id="CHEBI:28938"/>
        <dbReference type="ChEBI" id="CHEBI:58453"/>
        <dbReference type="ChEBI" id="CHEBI:58614"/>
        <dbReference type="EC" id="3.5.4.26"/>
    </reaction>
</comment>
<dbReference type="InterPro" id="IPR016193">
    <property type="entry name" value="Cytidine_deaminase-like"/>
</dbReference>
<dbReference type="InterPro" id="IPR002125">
    <property type="entry name" value="CMP_dCMP_dom"/>
</dbReference>
<dbReference type="FunFam" id="3.40.140.10:FF:000025">
    <property type="entry name" value="Riboflavin biosynthesis protein RibD"/>
    <property type="match status" value="1"/>
</dbReference>
<comment type="similarity">
    <text evidence="5 13">In the C-terminal section; belongs to the HTP reductase family.</text>
</comment>
<dbReference type="eggNOG" id="COG1985">
    <property type="taxonomic scope" value="Bacteria"/>
</dbReference>
<dbReference type="InterPro" id="IPR011549">
    <property type="entry name" value="RibD_C"/>
</dbReference>
<dbReference type="EC" id="3.5.4.26" evidence="13"/>
<dbReference type="Gene3D" id="3.40.430.10">
    <property type="entry name" value="Dihydrofolate Reductase, subunit A"/>
    <property type="match status" value="1"/>
</dbReference>
<evidence type="ECO:0000256" key="9">
    <source>
        <dbReference type="ARBA" id="ARBA00022833"/>
    </source>
</evidence>
<dbReference type="NCBIfam" id="TIGR00326">
    <property type="entry name" value="eubact_ribD"/>
    <property type="match status" value="1"/>
</dbReference>
<dbReference type="InterPro" id="IPR050765">
    <property type="entry name" value="Riboflavin_Biosynth_HTPR"/>
</dbReference>
<dbReference type="Proteomes" id="UP000002574">
    <property type="component" value="Chromosome"/>
</dbReference>
<dbReference type="GO" id="GO:0008270">
    <property type="term" value="F:zinc ion binding"/>
    <property type="evidence" value="ECO:0007669"/>
    <property type="project" value="InterPro"/>
</dbReference>
<feature type="binding site" evidence="16">
    <location>
        <position position="78"/>
    </location>
    <ligand>
        <name>Zn(2+)</name>
        <dbReference type="ChEBI" id="CHEBI:29105"/>
        <note>catalytic</note>
    </ligand>
</feature>
<feature type="binding site" evidence="15">
    <location>
        <position position="157"/>
    </location>
    <ligand>
        <name>NADP(+)</name>
        <dbReference type="ChEBI" id="CHEBI:58349"/>
    </ligand>
</feature>
<dbReference type="GO" id="GO:0008703">
    <property type="term" value="F:5-amino-6-(5-phosphoribosylamino)uracil reductase activity"/>
    <property type="evidence" value="ECO:0007669"/>
    <property type="project" value="UniProtKB-EC"/>
</dbReference>
<comment type="pathway">
    <text evidence="3 13">Cofactor biosynthesis; riboflavin biosynthesis; 5-amino-6-(D-ribitylamino)uracil from GTP: step 3/4.</text>
</comment>
<dbReference type="UniPathway" id="UPA00275">
    <property type="reaction ID" value="UER00401"/>
</dbReference>
<feature type="binding site" evidence="16">
    <location>
        <position position="53"/>
    </location>
    <ligand>
        <name>Zn(2+)</name>
        <dbReference type="ChEBI" id="CHEBI:29105"/>
        <note>catalytic</note>
    </ligand>
</feature>
<evidence type="ECO:0000313" key="19">
    <source>
        <dbReference type="Proteomes" id="UP000002574"/>
    </source>
</evidence>
<evidence type="ECO:0000259" key="17">
    <source>
        <dbReference type="PROSITE" id="PS51747"/>
    </source>
</evidence>
<accession>D3DHY6</accession>
<dbReference type="PANTHER" id="PTHR38011">
    <property type="entry name" value="DIHYDROFOLATE REDUCTASE FAMILY PROTEIN (AFU_ORTHOLOGUE AFUA_8G06820)"/>
    <property type="match status" value="1"/>
</dbReference>
<evidence type="ECO:0000313" key="18">
    <source>
        <dbReference type="EMBL" id="BAI69438.1"/>
    </source>
</evidence>
<evidence type="ECO:0000256" key="1">
    <source>
        <dbReference type="ARBA" id="ARBA00002151"/>
    </source>
</evidence>